<dbReference type="RefSeq" id="WP_124941985.1">
    <property type="nucleotide sequence ID" value="NZ_CP033578.1"/>
</dbReference>
<evidence type="ECO:0000259" key="5">
    <source>
        <dbReference type="PROSITE" id="PS50893"/>
    </source>
</evidence>
<dbReference type="PANTHER" id="PTHR43423:SF1">
    <property type="entry name" value="ABC TRANSPORTER I FAMILY MEMBER 17"/>
    <property type="match status" value="1"/>
</dbReference>
<dbReference type="GO" id="GO:0016020">
    <property type="term" value="C:membrane"/>
    <property type="evidence" value="ECO:0007669"/>
    <property type="project" value="InterPro"/>
</dbReference>
<dbReference type="GO" id="GO:0016887">
    <property type="term" value="F:ATP hydrolysis activity"/>
    <property type="evidence" value="ECO:0007669"/>
    <property type="project" value="InterPro"/>
</dbReference>
<keyword evidence="4 6" id="KW-0067">ATP-binding</keyword>
<dbReference type="InterPro" id="IPR017871">
    <property type="entry name" value="ABC_transporter-like_CS"/>
</dbReference>
<evidence type="ECO:0000256" key="3">
    <source>
        <dbReference type="ARBA" id="ARBA00022741"/>
    </source>
</evidence>
<dbReference type="GO" id="GO:0005315">
    <property type="term" value="F:phosphate transmembrane transporter activity"/>
    <property type="evidence" value="ECO:0007669"/>
    <property type="project" value="InterPro"/>
</dbReference>
<keyword evidence="1" id="KW-0813">Transport</keyword>
<dbReference type="Gene3D" id="3.40.50.300">
    <property type="entry name" value="P-loop containing nucleotide triphosphate hydrolases"/>
    <property type="match status" value="1"/>
</dbReference>
<dbReference type="GO" id="GO:0035435">
    <property type="term" value="P:phosphate ion transmembrane transport"/>
    <property type="evidence" value="ECO:0007669"/>
    <property type="project" value="InterPro"/>
</dbReference>
<gene>
    <name evidence="6" type="ORF">ECB94_24690</name>
</gene>
<sequence>MSFQPSSPLAGSVSNLTIAFGSNQVVSNANMDFYRHQIHVLTGASGSGKTTFLRALNRLNDCFAECKTTGDIKLTLNDTQQYVQQMPEHQLPQLRQKVGMVFQHPQLLPGSILDNLLLPLRIVNSVTGQKAHQIAQAALKQAALWEEVSDRLSDHAASLSGGQQQRLCLARTLALEPEILLLDEPTASLDKHTAQQIEALILELAKRYTIIMVSHSAKQTEKLANRVSHFESGKVFTR</sequence>
<evidence type="ECO:0000256" key="1">
    <source>
        <dbReference type="ARBA" id="ARBA00022448"/>
    </source>
</evidence>
<protein>
    <submittedName>
        <fullName evidence="6">Phosphate ABC transporter ATP-binding protein</fullName>
    </submittedName>
</protein>
<evidence type="ECO:0000256" key="4">
    <source>
        <dbReference type="ARBA" id="ARBA00022840"/>
    </source>
</evidence>
<accession>A0A3G4VI34</accession>
<dbReference type="PROSITE" id="PS00211">
    <property type="entry name" value="ABC_TRANSPORTER_1"/>
    <property type="match status" value="1"/>
</dbReference>
<dbReference type="InterPro" id="IPR003593">
    <property type="entry name" value="AAA+_ATPase"/>
</dbReference>
<feature type="domain" description="ABC transporter" evidence="5">
    <location>
        <begin position="11"/>
        <end position="237"/>
    </location>
</feature>
<dbReference type="EMBL" id="CP033578">
    <property type="protein sequence ID" value="AYV24454.1"/>
    <property type="molecule type" value="Genomic_DNA"/>
</dbReference>
<dbReference type="Pfam" id="PF00005">
    <property type="entry name" value="ABC_tran"/>
    <property type="match status" value="1"/>
</dbReference>
<keyword evidence="3" id="KW-0547">Nucleotide-binding</keyword>
<dbReference type="InterPro" id="IPR027417">
    <property type="entry name" value="P-loop_NTPase"/>
</dbReference>
<dbReference type="InterPro" id="IPR005670">
    <property type="entry name" value="PstB-like"/>
</dbReference>
<evidence type="ECO:0000313" key="6">
    <source>
        <dbReference type="EMBL" id="AYV24454.1"/>
    </source>
</evidence>
<dbReference type="GO" id="GO:0005524">
    <property type="term" value="F:ATP binding"/>
    <property type="evidence" value="ECO:0007669"/>
    <property type="project" value="UniProtKB-KW"/>
</dbReference>
<dbReference type="AlphaFoldDB" id="A0A3G4VI34"/>
<reference evidence="6 7" key="1">
    <citation type="submission" date="2018-11" db="EMBL/GenBank/DDBJ databases">
        <title>Complete Genome Sequence of Vbrio mediterranei 117-T6: a Potential Pathogen Bacteria Isolated from the Conchocelis of Pyropia.</title>
        <authorList>
            <person name="Liu Q."/>
        </authorList>
    </citation>
    <scope>NUCLEOTIDE SEQUENCE [LARGE SCALE GENOMIC DNA]</scope>
    <source>
        <strain evidence="6 7">117-T6</strain>
    </source>
</reference>
<keyword evidence="2" id="KW-0592">Phosphate transport</keyword>
<proteinExistence type="predicted"/>
<name>A0A3G4VI34_9VIBR</name>
<dbReference type="InterPro" id="IPR003439">
    <property type="entry name" value="ABC_transporter-like_ATP-bd"/>
</dbReference>
<dbReference type="PROSITE" id="PS50893">
    <property type="entry name" value="ABC_TRANSPORTER_2"/>
    <property type="match status" value="1"/>
</dbReference>
<dbReference type="SMART" id="SM00382">
    <property type="entry name" value="AAA"/>
    <property type="match status" value="1"/>
</dbReference>
<dbReference type="PANTHER" id="PTHR43423">
    <property type="entry name" value="ABC TRANSPORTER I FAMILY MEMBER 17"/>
    <property type="match status" value="1"/>
</dbReference>
<organism evidence="6 7">
    <name type="scientific">Vibrio mediterranei</name>
    <dbReference type="NCBI Taxonomy" id="689"/>
    <lineage>
        <taxon>Bacteria</taxon>
        <taxon>Pseudomonadati</taxon>
        <taxon>Pseudomonadota</taxon>
        <taxon>Gammaproteobacteria</taxon>
        <taxon>Vibrionales</taxon>
        <taxon>Vibrionaceae</taxon>
        <taxon>Vibrio</taxon>
    </lineage>
</organism>
<evidence type="ECO:0000313" key="7">
    <source>
        <dbReference type="Proteomes" id="UP000279760"/>
    </source>
</evidence>
<dbReference type="Proteomes" id="UP000279760">
    <property type="component" value="Chromosome 2"/>
</dbReference>
<dbReference type="SUPFAM" id="SSF52540">
    <property type="entry name" value="P-loop containing nucleoside triphosphate hydrolases"/>
    <property type="match status" value="1"/>
</dbReference>
<evidence type="ECO:0000256" key="2">
    <source>
        <dbReference type="ARBA" id="ARBA00022592"/>
    </source>
</evidence>
<dbReference type="CDD" id="cd03260">
    <property type="entry name" value="ABC_PstB_phosphate_transporter"/>
    <property type="match status" value="1"/>
</dbReference>